<reference evidence="1 2" key="1">
    <citation type="submission" date="2018-02" db="EMBL/GenBank/DDBJ databases">
        <title>Comparative genomes isolates from brazilian mangrove.</title>
        <authorList>
            <person name="Araujo J.E."/>
            <person name="Taketani R.G."/>
            <person name="Silva M.C.P."/>
            <person name="Loureco M.V."/>
            <person name="Andreote F.D."/>
        </authorList>
    </citation>
    <scope>NUCLEOTIDE SEQUENCE [LARGE SCALE GENOMIC DNA]</scope>
    <source>
        <strain evidence="1 2">HEX-2 MGV</strain>
    </source>
</reference>
<evidence type="ECO:0000313" key="1">
    <source>
        <dbReference type="EMBL" id="PQO27602.1"/>
    </source>
</evidence>
<evidence type="ECO:0000313" key="2">
    <source>
        <dbReference type="Proteomes" id="UP000240009"/>
    </source>
</evidence>
<name>A0A2S8F627_9BACT</name>
<proteinExistence type="predicted"/>
<dbReference type="OrthoDB" id="6874909at2"/>
<protein>
    <submittedName>
        <fullName evidence="1">Uncharacterized protein</fullName>
    </submittedName>
</protein>
<dbReference type="EMBL" id="PUIA01000057">
    <property type="protein sequence ID" value="PQO27602.1"/>
    <property type="molecule type" value="Genomic_DNA"/>
</dbReference>
<gene>
    <name evidence="1" type="ORF">C5Y96_18930</name>
</gene>
<comment type="caution">
    <text evidence="1">The sequence shown here is derived from an EMBL/GenBank/DDBJ whole genome shotgun (WGS) entry which is preliminary data.</text>
</comment>
<accession>A0A2S8F627</accession>
<dbReference type="Proteomes" id="UP000240009">
    <property type="component" value="Unassembled WGS sequence"/>
</dbReference>
<dbReference type="RefSeq" id="WP_105356525.1">
    <property type="nucleotide sequence ID" value="NZ_PUIA01000057.1"/>
</dbReference>
<organism evidence="1 2">
    <name type="scientific">Blastopirellula marina</name>
    <dbReference type="NCBI Taxonomy" id="124"/>
    <lineage>
        <taxon>Bacteria</taxon>
        <taxon>Pseudomonadati</taxon>
        <taxon>Planctomycetota</taxon>
        <taxon>Planctomycetia</taxon>
        <taxon>Pirellulales</taxon>
        <taxon>Pirellulaceae</taxon>
        <taxon>Blastopirellula</taxon>
    </lineage>
</organism>
<sequence length="143" mass="17294">MGWTYPYVSSRKQLIQQRVESWERENNGITITTTCLAHCFRGGRFSGVLWAVWKRKFTSDGKPVEPDQRWISCDLIRYHSGEWGYKDMEESMLPYYYSCPQKYLDLVPLEQYGGNVEWRELVRQHHENQREKRRRKRSQMSHV</sequence>
<dbReference type="AlphaFoldDB" id="A0A2S8F627"/>